<feature type="binding site" evidence="9">
    <location>
        <begin position="247"/>
        <end position="250"/>
    </location>
    <ligand>
        <name>GTP</name>
        <dbReference type="ChEBI" id="CHEBI:37565"/>
    </ligand>
</feature>
<comment type="subunit">
    <text evidence="9">Part of the signal recognition particle protein translocation system, which is composed of SRP and FtsY.</text>
</comment>
<proteinExistence type="inferred from homology"/>
<keyword evidence="3 9" id="KW-0378">Hydrolase</keyword>
<feature type="domain" description="SRP54-type proteins GTP-binding" evidence="11">
    <location>
        <begin position="268"/>
        <end position="281"/>
    </location>
</feature>
<evidence type="ECO:0000256" key="5">
    <source>
        <dbReference type="ARBA" id="ARBA00023134"/>
    </source>
</evidence>
<evidence type="ECO:0000256" key="10">
    <source>
        <dbReference type="SAM" id="MobiDB-lite"/>
    </source>
</evidence>
<keyword evidence="5 9" id="KW-0342">GTP-binding</keyword>
<feature type="binding site" evidence="9">
    <location>
        <begin position="189"/>
        <end position="193"/>
    </location>
    <ligand>
        <name>GTP</name>
        <dbReference type="ChEBI" id="CHEBI:37565"/>
    </ligand>
</feature>
<reference evidence="12 13" key="1">
    <citation type="journal article" date="2024" name="Int. J. Mol. Sci.">
        <title>Exploration of Alicyclobacillus spp. Genome in Search of Antibiotic Resistance.</title>
        <authorList>
            <person name="Bucka-Kolendo J."/>
            <person name="Kiousi D.E."/>
            <person name="Dekowska A."/>
            <person name="Mikolajczuk-Szczyrba A."/>
            <person name="Karadedos D.M."/>
            <person name="Michael P."/>
            <person name="Galanis A."/>
            <person name="Sokolowska B."/>
        </authorList>
    </citation>
    <scope>NUCLEOTIDE SEQUENCE [LARGE SCALE GENOMIC DNA]</scope>
    <source>
        <strain evidence="12 13">KKP 3000</strain>
    </source>
</reference>
<keyword evidence="7 9" id="KW-0687">Ribonucleoprotein</keyword>
<dbReference type="Gene3D" id="1.10.260.30">
    <property type="entry name" value="Signal recognition particle, SRP54 subunit, M-domain"/>
    <property type="match status" value="1"/>
</dbReference>
<evidence type="ECO:0000313" key="13">
    <source>
        <dbReference type="Proteomes" id="UP001579974"/>
    </source>
</evidence>
<dbReference type="Pfam" id="PF02978">
    <property type="entry name" value="SRP_SPB"/>
    <property type="match status" value="1"/>
</dbReference>
<keyword evidence="6 9" id="KW-0733">Signal recognition particle</keyword>
<evidence type="ECO:0000259" key="11">
    <source>
        <dbReference type="PROSITE" id="PS00300"/>
    </source>
</evidence>
<evidence type="ECO:0000256" key="8">
    <source>
        <dbReference type="ARBA" id="ARBA00048027"/>
    </source>
</evidence>
<keyword evidence="13" id="KW-1185">Reference proteome</keyword>
<dbReference type="SMART" id="SM00382">
    <property type="entry name" value="AAA"/>
    <property type="match status" value="1"/>
</dbReference>
<dbReference type="RefSeq" id="WP_275473049.1">
    <property type="nucleotide sequence ID" value="NZ_CP162940.1"/>
</dbReference>
<dbReference type="InterPro" id="IPR042101">
    <property type="entry name" value="SRP54_N_sf"/>
</dbReference>
<feature type="binding site" evidence="9">
    <location>
        <begin position="107"/>
        <end position="114"/>
    </location>
    <ligand>
        <name>GTP</name>
        <dbReference type="ChEBI" id="CHEBI:37565"/>
    </ligand>
</feature>
<feature type="compositionally biased region" description="Basic residues" evidence="10">
    <location>
        <begin position="479"/>
        <end position="490"/>
    </location>
</feature>
<dbReference type="Gene3D" id="3.40.50.300">
    <property type="entry name" value="P-loop containing nucleotide triphosphate hydrolases"/>
    <property type="match status" value="1"/>
</dbReference>
<dbReference type="CDD" id="cd18539">
    <property type="entry name" value="SRP_G"/>
    <property type="match status" value="1"/>
</dbReference>
<dbReference type="InterPro" id="IPR013822">
    <property type="entry name" value="Signal_recog_particl_SRP54_hlx"/>
</dbReference>
<feature type="compositionally biased region" description="Polar residues" evidence="10">
    <location>
        <begin position="464"/>
        <end position="473"/>
    </location>
</feature>
<dbReference type="SUPFAM" id="SSF47446">
    <property type="entry name" value="Signal peptide-binding domain"/>
    <property type="match status" value="1"/>
</dbReference>
<dbReference type="SMART" id="SM00962">
    <property type="entry name" value="SRP54"/>
    <property type="match status" value="1"/>
</dbReference>
<dbReference type="HAMAP" id="MF_00306">
    <property type="entry name" value="SRP54"/>
    <property type="match status" value="1"/>
</dbReference>
<dbReference type="InterPro" id="IPR027417">
    <property type="entry name" value="P-loop_NTPase"/>
</dbReference>
<keyword evidence="9" id="KW-0963">Cytoplasm</keyword>
<evidence type="ECO:0000256" key="2">
    <source>
        <dbReference type="ARBA" id="ARBA00022741"/>
    </source>
</evidence>
<evidence type="ECO:0000256" key="6">
    <source>
        <dbReference type="ARBA" id="ARBA00023135"/>
    </source>
</evidence>
<accession>A0ABV5AGX6</accession>
<feature type="region of interest" description="Disordered" evidence="10">
    <location>
        <begin position="464"/>
        <end position="490"/>
    </location>
</feature>
<dbReference type="InterPro" id="IPR004780">
    <property type="entry name" value="SRP"/>
</dbReference>
<keyword evidence="4 9" id="KW-0694">RNA-binding</keyword>
<evidence type="ECO:0000313" key="12">
    <source>
        <dbReference type="EMBL" id="MFB5191526.1"/>
    </source>
</evidence>
<dbReference type="Gene3D" id="1.20.120.140">
    <property type="entry name" value="Signal recognition particle SRP54, nucleotide-binding domain"/>
    <property type="match status" value="1"/>
</dbReference>
<dbReference type="InterPro" id="IPR000897">
    <property type="entry name" value="SRP54_GTPase_dom"/>
</dbReference>
<protein>
    <recommendedName>
        <fullName evidence="9">Signal recognition particle protein</fullName>
        <ecNumber evidence="9">3.6.5.4</ecNumber>
    </recommendedName>
    <alternativeName>
        <fullName evidence="9">Fifty-four homolog</fullName>
    </alternativeName>
</protein>
<evidence type="ECO:0000256" key="9">
    <source>
        <dbReference type="HAMAP-Rule" id="MF_00306"/>
    </source>
</evidence>
<comment type="function">
    <text evidence="9">Involved in targeting and insertion of nascent membrane proteins into the cytoplasmic membrane. Binds to the hydrophobic signal sequence of the ribosome-nascent chain (RNC) as it emerges from the ribosomes. The SRP-RNC complex is then targeted to the cytoplasmic membrane where it interacts with the SRP receptor FtsY.</text>
</comment>
<dbReference type="NCBIfam" id="TIGR00959">
    <property type="entry name" value="ffh"/>
    <property type="match status" value="1"/>
</dbReference>
<comment type="subcellular location">
    <subcellularLocation>
        <location evidence="9">Cytoplasm</location>
    </subcellularLocation>
    <text evidence="9">The SRP-RNC complex is targeted to the cytoplasmic membrane.</text>
</comment>
<dbReference type="SMART" id="SM00963">
    <property type="entry name" value="SRP54_N"/>
    <property type="match status" value="1"/>
</dbReference>
<evidence type="ECO:0000256" key="1">
    <source>
        <dbReference type="ARBA" id="ARBA00005450"/>
    </source>
</evidence>
<dbReference type="InterPro" id="IPR036891">
    <property type="entry name" value="Signal_recog_part_SRP54_M_sf"/>
</dbReference>
<dbReference type="EMBL" id="JBDXSU010000012">
    <property type="protein sequence ID" value="MFB5191526.1"/>
    <property type="molecule type" value="Genomic_DNA"/>
</dbReference>
<dbReference type="PROSITE" id="PS00300">
    <property type="entry name" value="SRP54"/>
    <property type="match status" value="1"/>
</dbReference>
<evidence type="ECO:0000256" key="4">
    <source>
        <dbReference type="ARBA" id="ARBA00022884"/>
    </source>
</evidence>
<organism evidence="12 13">
    <name type="scientific">Alicyclobacillus fastidiosus</name>
    <dbReference type="NCBI Taxonomy" id="392011"/>
    <lineage>
        <taxon>Bacteria</taxon>
        <taxon>Bacillati</taxon>
        <taxon>Bacillota</taxon>
        <taxon>Bacilli</taxon>
        <taxon>Bacillales</taxon>
        <taxon>Alicyclobacillaceae</taxon>
        <taxon>Alicyclobacillus</taxon>
    </lineage>
</organism>
<dbReference type="InterPro" id="IPR022941">
    <property type="entry name" value="SRP54"/>
</dbReference>
<dbReference type="EC" id="3.6.5.4" evidence="9"/>
<dbReference type="SUPFAM" id="SSF52540">
    <property type="entry name" value="P-loop containing nucleoside triphosphate hydrolases"/>
    <property type="match status" value="1"/>
</dbReference>
<dbReference type="PANTHER" id="PTHR11564">
    <property type="entry name" value="SIGNAL RECOGNITION PARTICLE 54K PROTEIN SRP54"/>
    <property type="match status" value="1"/>
</dbReference>
<dbReference type="Proteomes" id="UP001579974">
    <property type="component" value="Unassembled WGS sequence"/>
</dbReference>
<comment type="domain">
    <text evidence="9">Composed of three domains: the N-terminal N domain, which is responsible for interactions with the ribosome, the central G domain, which binds GTP, and the C-terminal M domain, which binds the RNA and the signal sequence of the RNC.</text>
</comment>
<gene>
    <name evidence="9 12" type="primary">ffh</name>
    <name evidence="12" type="ORF">KKP3000_000300</name>
</gene>
<dbReference type="InterPro" id="IPR004125">
    <property type="entry name" value="Signal_recog_particle_SRP54_M"/>
</dbReference>
<sequence>MLEGLSSSLQKAMGRLRSKGKLTEADVAEAMREVRLALLAADVNVKVVRDFVERVRERAVGQDVQKSLTPGQQVIRIVYEELTELMGGTQSRIQMASKPPTVIMLVGLQGAGKTTAIAKLALSFRQHQHRPLLVAADVYRPAAIDQLHVLGRQVDIPVFDMGTQTSPVEIVRQGMQEAERQGADVVLVDTAGRLHIDEDLMAELDHIKSAVQPNEVLLVVDSMTGQDAVHVAEAFHQRLDVTGVILTKLDGDARGGAALTVRAVTGCPIKYVGLGEKIEPLEPFHPDRLASRILGMGDVLSLIERAQERFDLDKAKEMEERMRSSTFSLNDFQEMFRQVRNLGPLDQVMKMIPGMNKLKGIENVDLNDKRFVRMDAIISSMTAAERLDPSVMNAGRRRRIANGSGTTVREVNQLLNQFEQTQQMMKRMSGMGKKMGRRSAMSALKSMGGLGGLGGLKDATQLANLEESLTSKGTSHEPRQRHHRAKKKRK</sequence>
<evidence type="ECO:0000256" key="7">
    <source>
        <dbReference type="ARBA" id="ARBA00023274"/>
    </source>
</evidence>
<dbReference type="PANTHER" id="PTHR11564:SF5">
    <property type="entry name" value="SIGNAL RECOGNITION PARTICLE SUBUNIT SRP54"/>
    <property type="match status" value="1"/>
</dbReference>
<comment type="similarity">
    <text evidence="1 9">Belongs to the GTP-binding SRP family. SRP54 subfamily.</text>
</comment>
<name>A0ABV5AGX6_9BACL</name>
<comment type="caution">
    <text evidence="12">The sequence shown here is derived from an EMBL/GenBank/DDBJ whole genome shotgun (WGS) entry which is preliminary data.</text>
</comment>
<dbReference type="Pfam" id="PF00448">
    <property type="entry name" value="SRP54"/>
    <property type="match status" value="1"/>
</dbReference>
<dbReference type="InterPro" id="IPR003593">
    <property type="entry name" value="AAA+_ATPase"/>
</dbReference>
<comment type="catalytic activity">
    <reaction evidence="8 9">
        <text>GTP + H2O = GDP + phosphate + H(+)</text>
        <dbReference type="Rhea" id="RHEA:19669"/>
        <dbReference type="ChEBI" id="CHEBI:15377"/>
        <dbReference type="ChEBI" id="CHEBI:15378"/>
        <dbReference type="ChEBI" id="CHEBI:37565"/>
        <dbReference type="ChEBI" id="CHEBI:43474"/>
        <dbReference type="ChEBI" id="CHEBI:58189"/>
        <dbReference type="EC" id="3.6.5.4"/>
    </reaction>
</comment>
<keyword evidence="2 9" id="KW-0547">Nucleotide-binding</keyword>
<dbReference type="Pfam" id="PF02881">
    <property type="entry name" value="SRP54_N"/>
    <property type="match status" value="1"/>
</dbReference>
<evidence type="ECO:0000256" key="3">
    <source>
        <dbReference type="ARBA" id="ARBA00022801"/>
    </source>
</evidence>